<feature type="transmembrane region" description="Helical" evidence="8">
    <location>
        <begin position="375"/>
        <end position="392"/>
    </location>
</feature>
<dbReference type="GO" id="GO:0008519">
    <property type="term" value="F:ammonium channel activity"/>
    <property type="evidence" value="ECO:0007669"/>
    <property type="project" value="InterPro"/>
</dbReference>
<dbReference type="NCBIfam" id="TIGR00836">
    <property type="entry name" value="amt"/>
    <property type="match status" value="1"/>
</dbReference>
<gene>
    <name evidence="11" type="ORF">JIN84_13835</name>
</gene>
<dbReference type="PANTHER" id="PTHR43029:SF10">
    <property type="entry name" value="AMMONIUM TRANSPORTER MEP2"/>
    <property type="match status" value="1"/>
</dbReference>
<evidence type="ECO:0000313" key="12">
    <source>
        <dbReference type="Proteomes" id="UP000600139"/>
    </source>
</evidence>
<accession>A0A934R4E1</accession>
<feature type="transmembrane region" description="Helical" evidence="8">
    <location>
        <begin position="284"/>
        <end position="304"/>
    </location>
</feature>
<comment type="similarity">
    <text evidence="2 8">Belongs to the ammonia transporter channel (TC 1.A.11.2) family.</text>
</comment>
<evidence type="ECO:0000256" key="8">
    <source>
        <dbReference type="RuleBase" id="RU362002"/>
    </source>
</evidence>
<feature type="transmembrane region" description="Helical" evidence="8">
    <location>
        <begin position="121"/>
        <end position="143"/>
    </location>
</feature>
<evidence type="ECO:0000256" key="3">
    <source>
        <dbReference type="ARBA" id="ARBA00022448"/>
    </source>
</evidence>
<comment type="subcellular location">
    <subcellularLocation>
        <location evidence="8">Cell membrane</location>
        <topology evidence="8">Multi-pass membrane protein</topology>
    </subcellularLocation>
    <subcellularLocation>
        <location evidence="1">Membrane</location>
        <topology evidence="1">Multi-pass membrane protein</topology>
    </subcellularLocation>
</comment>
<evidence type="ECO:0000256" key="5">
    <source>
        <dbReference type="ARBA" id="ARBA00022989"/>
    </source>
</evidence>
<feature type="transmembrane region" description="Helical" evidence="8">
    <location>
        <begin position="181"/>
        <end position="202"/>
    </location>
</feature>
<evidence type="ECO:0000259" key="10">
    <source>
        <dbReference type="Pfam" id="PF00909"/>
    </source>
</evidence>
<feature type="transmembrane region" description="Helical" evidence="8">
    <location>
        <begin position="404"/>
        <end position="423"/>
    </location>
</feature>
<sequence length="493" mass="51290">MTSRYLCKVRALTAAAIASIAIPMCMTAHAQEAATPPPAAEAAAPAAATPTLEERIADVEAYMNNVARPEKASGATSLVAGPGPGTNAWQMVSTALVLFMTLPGLALFYGGLVRRKNVLSVLAQCLGIACVVTPLWWLCGYSLSFGVDAKSAFIGDFSNMMFKGVEPGNVGAGYYWISDSMWAMFQLTFAIITPALIIGAIAERMKFAAIMAFVVIWMFAVYFPFAHMVWSTVGFMCGPLNPAAGIKAIDFAGGTVVHMTSGWSALVLCLILGKRKGLGKESMAPHSMVLCMVGTGMLWVGWYGFNAGSALGADAIASNAFVTTTLCAATAGLAWALIEWICKGKPSVLGFCSGIVAGLVVITPAAGFVTSTSSVIMGVIAGVVPFLAVAYLKQMLGYDDALDTFGVHGVGGTLGAILTGVFADEKANSVVAGLKNGLIVEQLKAVGLTIVWSVVATAIIAYIVKAVIGLRPSAEVEEAGLDLAEHGEQGYEH</sequence>
<dbReference type="Gene3D" id="1.10.3430.10">
    <property type="entry name" value="Ammonium transporter AmtB like domains"/>
    <property type="match status" value="1"/>
</dbReference>
<dbReference type="GO" id="GO:0005886">
    <property type="term" value="C:plasma membrane"/>
    <property type="evidence" value="ECO:0007669"/>
    <property type="project" value="UniProtKB-SubCell"/>
</dbReference>
<keyword evidence="3 8" id="KW-0813">Transport</keyword>
<dbReference type="SUPFAM" id="SSF111352">
    <property type="entry name" value="Ammonium transporter"/>
    <property type="match status" value="1"/>
</dbReference>
<feature type="transmembrane region" description="Helical" evidence="8">
    <location>
        <begin position="88"/>
        <end position="109"/>
    </location>
</feature>
<feature type="domain" description="Ammonium transporter AmtB-like" evidence="10">
    <location>
        <begin position="88"/>
        <end position="491"/>
    </location>
</feature>
<dbReference type="InterPro" id="IPR018047">
    <property type="entry name" value="Ammonium_transpt_CS"/>
</dbReference>
<dbReference type="InterPro" id="IPR029020">
    <property type="entry name" value="Ammonium/urea_transptr"/>
</dbReference>
<feature type="transmembrane region" description="Helical" evidence="8">
    <location>
        <begin position="316"/>
        <end position="336"/>
    </location>
</feature>
<dbReference type="PANTHER" id="PTHR43029">
    <property type="entry name" value="AMMONIUM TRANSPORTER MEP2"/>
    <property type="match status" value="1"/>
</dbReference>
<keyword evidence="4 8" id="KW-0812">Transmembrane</keyword>
<organism evidence="11 12">
    <name type="scientific">Luteolibacter yonseiensis</name>
    <dbReference type="NCBI Taxonomy" id="1144680"/>
    <lineage>
        <taxon>Bacteria</taxon>
        <taxon>Pseudomonadati</taxon>
        <taxon>Verrucomicrobiota</taxon>
        <taxon>Verrucomicrobiia</taxon>
        <taxon>Verrucomicrobiales</taxon>
        <taxon>Verrucomicrobiaceae</taxon>
        <taxon>Luteolibacter</taxon>
    </lineage>
</organism>
<feature type="transmembrane region" description="Helical" evidence="8">
    <location>
        <begin position="251"/>
        <end position="272"/>
    </location>
</feature>
<feature type="transmembrane region" description="Helical" evidence="8">
    <location>
        <begin position="348"/>
        <end position="369"/>
    </location>
</feature>
<feature type="transmembrane region" description="Helical" evidence="8">
    <location>
        <begin position="443"/>
        <end position="464"/>
    </location>
</feature>
<dbReference type="PROSITE" id="PS01219">
    <property type="entry name" value="AMMONIUM_TRANSP"/>
    <property type="match status" value="1"/>
</dbReference>
<evidence type="ECO:0000256" key="6">
    <source>
        <dbReference type="ARBA" id="ARBA00023136"/>
    </source>
</evidence>
<keyword evidence="9" id="KW-0732">Signal</keyword>
<keyword evidence="7 8" id="KW-0924">Ammonia transport</keyword>
<evidence type="ECO:0000256" key="4">
    <source>
        <dbReference type="ARBA" id="ARBA00022692"/>
    </source>
</evidence>
<keyword evidence="6 8" id="KW-0472">Membrane</keyword>
<protein>
    <recommendedName>
        <fullName evidence="8">Ammonium transporter</fullName>
    </recommendedName>
</protein>
<keyword evidence="5 8" id="KW-1133">Transmembrane helix</keyword>
<dbReference type="Proteomes" id="UP000600139">
    <property type="component" value="Unassembled WGS sequence"/>
</dbReference>
<name>A0A934R4E1_9BACT</name>
<keyword evidence="12" id="KW-1185">Reference proteome</keyword>
<comment type="caution">
    <text evidence="11">The sequence shown here is derived from an EMBL/GenBank/DDBJ whole genome shotgun (WGS) entry which is preliminary data.</text>
</comment>
<dbReference type="AlphaFoldDB" id="A0A934R4E1"/>
<evidence type="ECO:0000313" key="11">
    <source>
        <dbReference type="EMBL" id="MBK1816702.1"/>
    </source>
</evidence>
<evidence type="ECO:0000256" key="7">
    <source>
        <dbReference type="ARBA" id="ARBA00023177"/>
    </source>
</evidence>
<dbReference type="InterPro" id="IPR001905">
    <property type="entry name" value="Ammonium_transpt"/>
</dbReference>
<dbReference type="EMBL" id="JAENIK010000011">
    <property type="protein sequence ID" value="MBK1816702.1"/>
    <property type="molecule type" value="Genomic_DNA"/>
</dbReference>
<evidence type="ECO:0000256" key="1">
    <source>
        <dbReference type="ARBA" id="ARBA00004141"/>
    </source>
</evidence>
<proteinExistence type="inferred from homology"/>
<dbReference type="Pfam" id="PF00909">
    <property type="entry name" value="Ammonium_transp"/>
    <property type="match status" value="1"/>
</dbReference>
<feature type="signal peptide" evidence="9">
    <location>
        <begin position="1"/>
        <end position="30"/>
    </location>
</feature>
<evidence type="ECO:0000256" key="9">
    <source>
        <dbReference type="SAM" id="SignalP"/>
    </source>
</evidence>
<feature type="transmembrane region" description="Helical" evidence="8">
    <location>
        <begin position="209"/>
        <end position="231"/>
    </location>
</feature>
<evidence type="ECO:0000256" key="2">
    <source>
        <dbReference type="ARBA" id="ARBA00005887"/>
    </source>
</evidence>
<dbReference type="InterPro" id="IPR024041">
    <property type="entry name" value="NH4_transpt_AmtB-like_dom"/>
</dbReference>
<feature type="chain" id="PRO_5036840449" description="Ammonium transporter" evidence="9">
    <location>
        <begin position="31"/>
        <end position="493"/>
    </location>
</feature>
<reference evidence="11" key="1">
    <citation type="submission" date="2021-01" db="EMBL/GenBank/DDBJ databases">
        <title>Modified the classification status of verrucomicrobia.</title>
        <authorList>
            <person name="Feng X."/>
        </authorList>
    </citation>
    <scope>NUCLEOTIDE SEQUENCE</scope>
    <source>
        <strain evidence="11">JCM 18052</strain>
    </source>
</reference>